<organism evidence="2 3">
    <name type="scientific">Paenibacillus thalictri</name>
    <dbReference type="NCBI Taxonomy" id="2527873"/>
    <lineage>
        <taxon>Bacteria</taxon>
        <taxon>Bacillati</taxon>
        <taxon>Bacillota</taxon>
        <taxon>Bacilli</taxon>
        <taxon>Bacillales</taxon>
        <taxon>Paenibacillaceae</taxon>
        <taxon>Paenibacillus</taxon>
    </lineage>
</organism>
<evidence type="ECO:0000313" key="3">
    <source>
        <dbReference type="Proteomes" id="UP000293142"/>
    </source>
</evidence>
<dbReference type="RefSeq" id="WP_131018026.1">
    <property type="nucleotide sequence ID" value="NZ_SIRE01000033.1"/>
</dbReference>
<evidence type="ECO:0000313" key="2">
    <source>
        <dbReference type="EMBL" id="TBL70306.1"/>
    </source>
</evidence>
<sequence>MQITFVPVAHQAVATYEMFEVAIHVDQPNFRNPFTEVEIIGQFGEDKEPFTFTHGLPDNQLGTAVNSDYLIPVDGFCDSADGSLFRIRFMPRTAGRYQYTIAFQHDGVTTTYAGQFEAESSTNRGLLRVDEAHPFHFVWEGTGEHYFYNTMTAYHMPGIRSDREIERVIDRFHRHKVNRLRVALSSSRVRNATAWFEPVYESEEFTFNYGPWAAERPDDAENPGWDATRFDTAYWQKLERLVDYARRKDVVISIIMYVDAYRAGADPYGKLLMGGLDEQRYYRYTAARLAAFPNIMWDITNEYRLIRPHEWVERMGYFLKSCDPYHHLMTCHGHGTFEFRTSGWADFAVYQCWDENGGNSYMLNNRKQQLKTGRVIPQVNEEFGYEDHYPTAWGEGKVYPMRSADTLRRRAWEIYMAGCYQASGEYAGNGLGGWLNGRADDSMKLCEGFSHIVTFFESCEWWTANPDNSLLSNETGYCLANPGHLYIVYTPAPHDVHLRLETGKYHAVWFDPRSGRFDKPFIIEASEPWTTVQAPAGMNAADDFALQITQA</sequence>
<protein>
    <submittedName>
        <fullName evidence="2">DUF4038 domain-containing protein</fullName>
    </submittedName>
</protein>
<dbReference type="Proteomes" id="UP000293142">
    <property type="component" value="Unassembled WGS sequence"/>
</dbReference>
<dbReference type="InterPro" id="IPR025277">
    <property type="entry name" value="Apiosidase-like_cat_dom"/>
</dbReference>
<dbReference type="OrthoDB" id="127163at2"/>
<dbReference type="PANTHER" id="PTHR37836:SF2">
    <property type="entry name" value="DUF4038 DOMAIN-CONTAINING PROTEIN"/>
    <property type="match status" value="1"/>
</dbReference>
<accession>A0A4Q9DH58</accession>
<name>A0A4Q9DH58_9BACL</name>
<comment type="caution">
    <text evidence="2">The sequence shown here is derived from an EMBL/GenBank/DDBJ whole genome shotgun (WGS) entry which is preliminary data.</text>
</comment>
<evidence type="ECO:0000259" key="1">
    <source>
        <dbReference type="Pfam" id="PF13204"/>
    </source>
</evidence>
<reference evidence="2 3" key="1">
    <citation type="submission" date="2019-02" db="EMBL/GenBank/DDBJ databases">
        <title>Paenibacillus sp. nov., isolated from surface-sterilized tissue of Thalictrum simplex L.</title>
        <authorList>
            <person name="Tuo L."/>
        </authorList>
    </citation>
    <scope>NUCLEOTIDE SEQUENCE [LARGE SCALE GENOMIC DNA]</scope>
    <source>
        <strain evidence="2 3">N2SHLJ1</strain>
    </source>
</reference>
<dbReference type="SUPFAM" id="SSF51445">
    <property type="entry name" value="(Trans)glycosidases"/>
    <property type="match status" value="1"/>
</dbReference>
<dbReference type="InterPro" id="IPR017853">
    <property type="entry name" value="GH"/>
</dbReference>
<dbReference type="Gene3D" id="3.20.20.80">
    <property type="entry name" value="Glycosidases"/>
    <property type="match status" value="1"/>
</dbReference>
<dbReference type="EMBL" id="SIRE01000033">
    <property type="protein sequence ID" value="TBL70306.1"/>
    <property type="molecule type" value="Genomic_DNA"/>
</dbReference>
<proteinExistence type="predicted"/>
<dbReference type="PANTHER" id="PTHR37836">
    <property type="entry name" value="LMO1036 PROTEIN"/>
    <property type="match status" value="1"/>
</dbReference>
<feature type="domain" description="Apiosidase-like catalytic" evidence="1">
    <location>
        <begin position="209"/>
        <end position="419"/>
    </location>
</feature>
<dbReference type="Gene3D" id="2.60.40.10">
    <property type="entry name" value="Immunoglobulins"/>
    <property type="match status" value="1"/>
</dbReference>
<dbReference type="Pfam" id="PF13204">
    <property type="entry name" value="Apiosidase"/>
    <property type="match status" value="1"/>
</dbReference>
<dbReference type="InterPro" id="IPR013783">
    <property type="entry name" value="Ig-like_fold"/>
</dbReference>
<keyword evidence="3" id="KW-1185">Reference proteome</keyword>
<gene>
    <name evidence="2" type="ORF">EYB31_33875</name>
</gene>
<dbReference type="AlphaFoldDB" id="A0A4Q9DH58"/>